<name>E1SV41_FERBD</name>
<organism evidence="3 4">
    <name type="scientific">Ferrimonas balearica (strain DSM 9799 / CCM 4581 / KCTC 23876 / PAT)</name>
    <dbReference type="NCBI Taxonomy" id="550540"/>
    <lineage>
        <taxon>Bacteria</taxon>
        <taxon>Pseudomonadati</taxon>
        <taxon>Pseudomonadota</taxon>
        <taxon>Gammaproteobacteria</taxon>
        <taxon>Alteromonadales</taxon>
        <taxon>Ferrimonadaceae</taxon>
        <taxon>Ferrimonas</taxon>
    </lineage>
</organism>
<dbReference type="RefSeq" id="WP_013346647.1">
    <property type="nucleotide sequence ID" value="NC_014541.1"/>
</dbReference>
<reference evidence="3 4" key="1">
    <citation type="journal article" date="2010" name="Stand. Genomic Sci.">
        <title>Complete genome sequence of Ferrimonas balearica type strain (PAT).</title>
        <authorList>
            <person name="Nolan M."/>
            <person name="Sikorski J."/>
            <person name="Davenport K."/>
            <person name="Lucas S."/>
            <person name="Glavina Del Rio T."/>
            <person name="Tice H."/>
            <person name="Cheng J."/>
            <person name="Goodwin L."/>
            <person name="Pitluck S."/>
            <person name="Liolios K."/>
            <person name="Ivanova N."/>
            <person name="Mavromatis K."/>
            <person name="Ovchinnikova G."/>
            <person name="Pati A."/>
            <person name="Chen A."/>
            <person name="Palaniappan K."/>
            <person name="Land M."/>
            <person name="Hauser L."/>
            <person name="Chang Y."/>
            <person name="Jeffries C."/>
            <person name="Tapia R."/>
            <person name="Brettin T."/>
            <person name="Detter J."/>
            <person name="Han C."/>
            <person name="Yasawong M."/>
            <person name="Rohde M."/>
            <person name="Tindall B."/>
            <person name="Goker M."/>
            <person name="Woyke T."/>
            <person name="Bristow J."/>
            <person name="Eisen J."/>
            <person name="Markowitz V."/>
            <person name="Hugenholtz P."/>
            <person name="Kyrpides N."/>
            <person name="Klenk H."/>
            <person name="Lapidus A."/>
        </authorList>
    </citation>
    <scope>NUCLEOTIDE SEQUENCE [LARGE SCALE GENOMIC DNA]</scope>
    <source>
        <strain evidence="4">DSM 9799 / CCM 4581 / KCTC 23876 / PAT</strain>
    </source>
</reference>
<dbReference type="KEGG" id="fbl:Fbal_3142"/>
<dbReference type="GeneID" id="67184162"/>
<keyword evidence="1" id="KW-1133">Transmembrane helix</keyword>
<feature type="transmembrane region" description="Helical" evidence="1">
    <location>
        <begin position="34"/>
        <end position="51"/>
    </location>
</feature>
<dbReference type="HOGENOM" id="CLU_212806_0_0_6"/>
<dbReference type="EMBL" id="CP002209">
    <property type="protein sequence ID" value="ADN77341.1"/>
    <property type="molecule type" value="Genomic_DNA"/>
</dbReference>
<feature type="chain" id="PRO_5003151800" evidence="2">
    <location>
        <begin position="19"/>
        <end position="54"/>
    </location>
</feature>
<accession>E1SV41</accession>
<keyword evidence="1" id="KW-0812">Transmembrane</keyword>
<evidence type="ECO:0000256" key="2">
    <source>
        <dbReference type="SAM" id="SignalP"/>
    </source>
</evidence>
<evidence type="ECO:0000313" key="4">
    <source>
        <dbReference type="Proteomes" id="UP000006683"/>
    </source>
</evidence>
<proteinExistence type="predicted"/>
<evidence type="ECO:0000256" key="1">
    <source>
        <dbReference type="SAM" id="Phobius"/>
    </source>
</evidence>
<gene>
    <name evidence="3" type="ordered locus">Fbal_3142</name>
</gene>
<keyword evidence="4" id="KW-1185">Reference proteome</keyword>
<evidence type="ECO:0000313" key="3">
    <source>
        <dbReference type="EMBL" id="ADN77341.1"/>
    </source>
</evidence>
<feature type="signal peptide" evidence="2">
    <location>
        <begin position="1"/>
        <end position="18"/>
    </location>
</feature>
<protein>
    <submittedName>
        <fullName evidence="3">Uncharacterized protein</fullName>
    </submittedName>
</protein>
<sequence>MKKRIAMLTALAPSLAYAHPGHGGLGLFHHAWDVVLMVVVAAALYAGWHLYKRR</sequence>
<dbReference type="AlphaFoldDB" id="E1SV41"/>
<keyword evidence="2" id="KW-0732">Signal</keyword>
<keyword evidence="1" id="KW-0472">Membrane</keyword>
<dbReference type="STRING" id="550540.Fbal_3142"/>
<dbReference type="Proteomes" id="UP000006683">
    <property type="component" value="Chromosome"/>
</dbReference>